<keyword evidence="4 7" id="KW-0812">Transmembrane</keyword>
<keyword evidence="10" id="KW-0808">Transferase</keyword>
<evidence type="ECO:0000256" key="7">
    <source>
        <dbReference type="SAM" id="Phobius"/>
    </source>
</evidence>
<keyword evidence="6 7" id="KW-0472">Membrane</keyword>
<dbReference type="FunCoup" id="A0A2S8SVW4">
    <property type="interactions" value="240"/>
</dbReference>
<dbReference type="AlphaFoldDB" id="A0A2S8SVW4"/>
<name>A0A2S8SVW4_9BACT</name>
<feature type="domain" description="Prepilin type IV endopeptidase peptidase" evidence="8">
    <location>
        <begin position="114"/>
        <end position="239"/>
    </location>
</feature>
<dbReference type="Pfam" id="PF06750">
    <property type="entry name" value="A24_N_bact"/>
    <property type="match status" value="1"/>
</dbReference>
<comment type="subcellular location">
    <subcellularLocation>
        <location evidence="1">Cell membrane</location>
        <topology evidence="1">Multi-pass membrane protein</topology>
    </subcellularLocation>
</comment>
<dbReference type="GO" id="GO:0032259">
    <property type="term" value="P:methylation"/>
    <property type="evidence" value="ECO:0007669"/>
    <property type="project" value="UniProtKB-KW"/>
</dbReference>
<dbReference type="InParanoid" id="A0A2S8SVW4"/>
<keyword evidence="11" id="KW-1185">Reference proteome</keyword>
<evidence type="ECO:0000259" key="9">
    <source>
        <dbReference type="Pfam" id="PF06750"/>
    </source>
</evidence>
<evidence type="ECO:0000256" key="1">
    <source>
        <dbReference type="ARBA" id="ARBA00004651"/>
    </source>
</evidence>
<dbReference type="GO" id="GO:0005886">
    <property type="term" value="C:plasma membrane"/>
    <property type="evidence" value="ECO:0007669"/>
    <property type="project" value="UniProtKB-SubCell"/>
</dbReference>
<feature type="transmembrane region" description="Helical" evidence="7">
    <location>
        <begin position="165"/>
        <end position="190"/>
    </location>
</feature>
<evidence type="ECO:0000256" key="6">
    <source>
        <dbReference type="ARBA" id="ARBA00023136"/>
    </source>
</evidence>
<dbReference type="GO" id="GO:0008168">
    <property type="term" value="F:methyltransferase activity"/>
    <property type="evidence" value="ECO:0007669"/>
    <property type="project" value="UniProtKB-KW"/>
</dbReference>
<proteinExistence type="inferred from homology"/>
<dbReference type="GO" id="GO:0006465">
    <property type="term" value="P:signal peptide processing"/>
    <property type="evidence" value="ECO:0007669"/>
    <property type="project" value="TreeGrafter"/>
</dbReference>
<protein>
    <submittedName>
        <fullName evidence="10">Leader peptidase (Prepilin peptidase) / N-methyltransferase</fullName>
    </submittedName>
</protein>
<organism evidence="10 11">
    <name type="scientific">Abditibacterium utsteinense</name>
    <dbReference type="NCBI Taxonomy" id="1960156"/>
    <lineage>
        <taxon>Bacteria</taxon>
        <taxon>Pseudomonadati</taxon>
        <taxon>Abditibacteriota</taxon>
        <taxon>Abditibacteriia</taxon>
        <taxon>Abditibacteriales</taxon>
        <taxon>Abditibacteriaceae</taxon>
        <taxon>Abditibacterium</taxon>
    </lineage>
</organism>
<dbReference type="PANTHER" id="PTHR30487:SF0">
    <property type="entry name" value="PREPILIN LEADER PEPTIDASE_N-METHYLTRANSFERASE-RELATED"/>
    <property type="match status" value="1"/>
</dbReference>
<feature type="transmembrane region" description="Helical" evidence="7">
    <location>
        <begin position="226"/>
        <end position="248"/>
    </location>
</feature>
<sequence length="317" mass="34611">MIPLILFVLGANIGSFLNVCIWRMPRHESVAHPPSHCPMCNTRLRGIDLVPLISQLYLGGKCRYCGAKFSWRYFGIELLTAILFLLVALQPGNGGIDGFFAPWTGDIARLSRDLIFVSTLVVVFFVDYDTRLIQLESVLLMGLSGVAFDAWHISQGARLEDGALFAAMLPASLPASLLSMVVCATGLFVVREGFSRLYKKEALGFGDVLLVAAIAANLGWNATLLTFFFLAATVGALIGVSVQIPRAIRSYRWGKNRAQRYGGRKISGILARRAFRKVMPFGPMLAIGAVAALLYGAQINAAYLRLLMPETSMFGAR</sequence>
<feature type="transmembrane region" description="Helical" evidence="7">
    <location>
        <begin position="71"/>
        <end position="90"/>
    </location>
</feature>
<evidence type="ECO:0000256" key="2">
    <source>
        <dbReference type="ARBA" id="ARBA00005801"/>
    </source>
</evidence>
<dbReference type="RefSeq" id="WP_123580378.1">
    <property type="nucleotide sequence ID" value="NZ_NIGF01000003.1"/>
</dbReference>
<feature type="domain" description="Prepilin peptidase A24 N-terminal" evidence="9">
    <location>
        <begin position="8"/>
        <end position="90"/>
    </location>
</feature>
<evidence type="ECO:0000256" key="5">
    <source>
        <dbReference type="ARBA" id="ARBA00022989"/>
    </source>
</evidence>
<dbReference type="GO" id="GO:0004190">
    <property type="term" value="F:aspartic-type endopeptidase activity"/>
    <property type="evidence" value="ECO:0007669"/>
    <property type="project" value="InterPro"/>
</dbReference>
<gene>
    <name evidence="10" type="ORF">B1R32_103194</name>
</gene>
<feature type="transmembrane region" description="Helical" evidence="7">
    <location>
        <begin position="110"/>
        <end position="128"/>
    </location>
</feature>
<feature type="transmembrane region" description="Helical" evidence="7">
    <location>
        <begin position="281"/>
        <end position="304"/>
    </location>
</feature>
<dbReference type="OrthoDB" id="9789291at2"/>
<reference evidence="10 11" key="1">
    <citation type="journal article" date="2018" name="Syst. Appl. Microbiol.">
        <title>Abditibacterium utsteinense sp. nov., the first cultivated member of candidate phylum FBP, isolated from ice-free Antarctic soil samples.</title>
        <authorList>
            <person name="Tahon G."/>
            <person name="Tytgat B."/>
            <person name="Lebbe L."/>
            <person name="Carlier A."/>
            <person name="Willems A."/>
        </authorList>
    </citation>
    <scope>NUCLEOTIDE SEQUENCE [LARGE SCALE GENOMIC DNA]</scope>
    <source>
        <strain evidence="10 11">LMG 29911</strain>
    </source>
</reference>
<feature type="transmembrane region" description="Helical" evidence="7">
    <location>
        <begin position="202"/>
        <end position="220"/>
    </location>
</feature>
<keyword evidence="10" id="KW-0489">Methyltransferase</keyword>
<keyword evidence="5 7" id="KW-1133">Transmembrane helix</keyword>
<keyword evidence="3" id="KW-1003">Cell membrane</keyword>
<dbReference type="PANTHER" id="PTHR30487">
    <property type="entry name" value="TYPE 4 PREPILIN-LIKE PROTEINS LEADER PEPTIDE-PROCESSING ENZYME"/>
    <property type="match status" value="1"/>
</dbReference>
<comment type="similarity">
    <text evidence="2">Belongs to the peptidase A24 family.</text>
</comment>
<feature type="transmembrane region" description="Helical" evidence="7">
    <location>
        <begin position="135"/>
        <end position="153"/>
    </location>
</feature>
<dbReference type="InterPro" id="IPR000045">
    <property type="entry name" value="Prepilin_IV_endopep_pep"/>
</dbReference>
<evidence type="ECO:0000313" key="11">
    <source>
        <dbReference type="Proteomes" id="UP000237684"/>
    </source>
</evidence>
<comment type="caution">
    <text evidence="10">The sequence shown here is derived from an EMBL/GenBank/DDBJ whole genome shotgun (WGS) entry which is preliminary data.</text>
</comment>
<evidence type="ECO:0000256" key="4">
    <source>
        <dbReference type="ARBA" id="ARBA00022692"/>
    </source>
</evidence>
<evidence type="ECO:0000259" key="8">
    <source>
        <dbReference type="Pfam" id="PF01478"/>
    </source>
</evidence>
<evidence type="ECO:0000256" key="3">
    <source>
        <dbReference type="ARBA" id="ARBA00022475"/>
    </source>
</evidence>
<feature type="transmembrane region" description="Helical" evidence="7">
    <location>
        <begin position="6"/>
        <end position="24"/>
    </location>
</feature>
<accession>A0A2S8SVW4</accession>
<dbReference type="Pfam" id="PF01478">
    <property type="entry name" value="Peptidase_A24"/>
    <property type="match status" value="1"/>
</dbReference>
<dbReference type="InterPro" id="IPR050882">
    <property type="entry name" value="Prepilin_peptidase/N-MTase"/>
</dbReference>
<evidence type="ECO:0000313" key="10">
    <source>
        <dbReference type="EMBL" id="PQV64927.1"/>
    </source>
</evidence>
<dbReference type="InterPro" id="IPR010627">
    <property type="entry name" value="Prepilin_pept_A24_N"/>
</dbReference>
<dbReference type="Gene3D" id="1.20.120.1220">
    <property type="match status" value="1"/>
</dbReference>
<dbReference type="Proteomes" id="UP000237684">
    <property type="component" value="Unassembled WGS sequence"/>
</dbReference>
<dbReference type="EMBL" id="NIGF01000003">
    <property type="protein sequence ID" value="PQV64927.1"/>
    <property type="molecule type" value="Genomic_DNA"/>
</dbReference>